<proteinExistence type="predicted"/>
<dbReference type="EMBL" id="JDSQ01000004">
    <property type="protein sequence ID" value="EWS78812.1"/>
    <property type="molecule type" value="Genomic_DNA"/>
</dbReference>
<feature type="region of interest" description="Disordered" evidence="1">
    <location>
        <begin position="182"/>
        <end position="216"/>
    </location>
</feature>
<evidence type="ECO:0000313" key="2">
    <source>
        <dbReference type="EMBL" id="EWS78812.1"/>
    </source>
</evidence>
<organism evidence="2 3">
    <name type="scientific">Xylella taiwanensis</name>
    <dbReference type="NCBI Taxonomy" id="1444770"/>
    <lineage>
        <taxon>Bacteria</taxon>
        <taxon>Pseudomonadati</taxon>
        <taxon>Pseudomonadota</taxon>
        <taxon>Gammaproteobacteria</taxon>
        <taxon>Lysobacterales</taxon>
        <taxon>Lysobacteraceae</taxon>
        <taxon>Xylella</taxon>
    </lineage>
</organism>
<name>Z9JM18_9GAMM</name>
<protein>
    <submittedName>
        <fullName evidence="2">Uncharacterized protein</fullName>
    </submittedName>
</protein>
<evidence type="ECO:0000256" key="1">
    <source>
        <dbReference type="SAM" id="MobiDB-lite"/>
    </source>
</evidence>
<feature type="non-terminal residue" evidence="2">
    <location>
        <position position="1"/>
    </location>
</feature>
<evidence type="ECO:0000313" key="3">
    <source>
        <dbReference type="Proteomes" id="UP000020406"/>
    </source>
</evidence>
<dbReference type="Proteomes" id="UP000020406">
    <property type="component" value="Unassembled WGS sequence"/>
</dbReference>
<comment type="caution">
    <text evidence="2">The sequence shown here is derived from an EMBL/GenBank/DDBJ whole genome shotgun (WGS) entry which is preliminary data.</text>
</comment>
<dbReference type="PATRIC" id="fig|1444770.3.peg.673"/>
<reference evidence="2 3" key="1">
    <citation type="journal article" date="2014" name="Genome Announc.">
        <title>Draft Genome Sequence of Xylella fastidiosa Pear Leaf Scorch Strain in Taiwan.</title>
        <authorList>
            <person name="Su C.C."/>
            <person name="Deng W.L."/>
            <person name="Jan F.J."/>
            <person name="Chang C.J."/>
            <person name="Huang H."/>
            <person name="Chen J."/>
        </authorList>
    </citation>
    <scope>NUCLEOTIDE SEQUENCE [LARGE SCALE GENOMIC DNA]</scope>
    <source>
        <strain evidence="2 3">PLS229</strain>
    </source>
</reference>
<dbReference type="AlphaFoldDB" id="Z9JM18"/>
<gene>
    <name evidence="2" type="ORF">AF72_02785</name>
</gene>
<feature type="compositionally biased region" description="Low complexity" evidence="1">
    <location>
        <begin position="187"/>
        <end position="216"/>
    </location>
</feature>
<sequence>SATHKYTNPVNFVGHSRGTMTETGALNVLAALGLGDTKLEVFVNNPAAEKDRLSGVAAKVTDIKPGFWSPSNDFVAHIIGGYPGTAGLQELKSIFETNYSVHSSGGTAALGSHPDNVNPEGVFSYAGLDIDEMNRKRHDQTMVALQQWQATRRPEDPVATQLAQLQRLLDQSAYWQQQLDSTPGMLTSPAAPAAPTASTSRQQQLQQLRQRLIPPE</sequence>
<accession>Z9JM18</accession>
<dbReference type="eggNOG" id="COG3210">
    <property type="taxonomic scope" value="Bacteria"/>
</dbReference>
<dbReference type="STRING" id="1444770.AF72_02785"/>